<comment type="caution">
    <text evidence="3">The sequence shown here is derived from an EMBL/GenBank/DDBJ whole genome shotgun (WGS) entry which is preliminary data.</text>
</comment>
<organism evidence="3 4">
    <name type="scientific">Sphingomonas lycopersici</name>
    <dbReference type="NCBI Taxonomy" id="2951807"/>
    <lineage>
        <taxon>Bacteria</taxon>
        <taxon>Pseudomonadati</taxon>
        <taxon>Pseudomonadota</taxon>
        <taxon>Alphaproteobacteria</taxon>
        <taxon>Sphingomonadales</taxon>
        <taxon>Sphingomonadaceae</taxon>
        <taxon>Sphingomonas</taxon>
    </lineage>
</organism>
<dbReference type="PANTHER" id="PTHR30035:SF3">
    <property type="entry name" value="INTERMEMBRANE PHOSPHOLIPID TRANSPORT SYSTEM LIPOPROTEIN MLAA"/>
    <property type="match status" value="1"/>
</dbReference>
<dbReference type="InterPro" id="IPR007428">
    <property type="entry name" value="MlaA"/>
</dbReference>
<accession>A0AA42CP10</accession>
<dbReference type="EMBL" id="JANFAV010000002">
    <property type="protein sequence ID" value="MCW6533854.1"/>
    <property type="molecule type" value="Genomic_DNA"/>
</dbReference>
<dbReference type="GO" id="GO:0120010">
    <property type="term" value="P:intermembrane phospholipid transfer"/>
    <property type="evidence" value="ECO:0007669"/>
    <property type="project" value="TreeGrafter"/>
</dbReference>
<dbReference type="AlphaFoldDB" id="A0AA42CP10"/>
<proteinExistence type="inferred from homology"/>
<dbReference type="GO" id="GO:0016020">
    <property type="term" value="C:membrane"/>
    <property type="evidence" value="ECO:0007669"/>
    <property type="project" value="InterPro"/>
</dbReference>
<dbReference type="Proteomes" id="UP001165565">
    <property type="component" value="Unassembled WGS sequence"/>
</dbReference>
<dbReference type="PRINTS" id="PR01805">
    <property type="entry name" value="VACJLIPOPROT"/>
</dbReference>
<protein>
    <submittedName>
        <fullName evidence="3">VacJ family lipoprotein</fullName>
    </submittedName>
</protein>
<reference evidence="3" key="1">
    <citation type="submission" date="2022-06" db="EMBL/GenBank/DDBJ databases">
        <title>Sphingomonas sp. nov. isolated from rhizosphere soil of tomato.</title>
        <authorList>
            <person name="Dong H."/>
            <person name="Gao R."/>
        </authorList>
    </citation>
    <scope>NUCLEOTIDE SEQUENCE</scope>
    <source>
        <strain evidence="3">MMSM24</strain>
    </source>
</reference>
<evidence type="ECO:0000313" key="4">
    <source>
        <dbReference type="Proteomes" id="UP001165565"/>
    </source>
</evidence>
<dbReference type="PANTHER" id="PTHR30035">
    <property type="entry name" value="LIPOPROTEIN VACJ-RELATED"/>
    <property type="match status" value="1"/>
</dbReference>
<keyword evidence="3" id="KW-0449">Lipoprotein</keyword>
<evidence type="ECO:0000256" key="2">
    <source>
        <dbReference type="ARBA" id="ARBA00022729"/>
    </source>
</evidence>
<keyword evidence="4" id="KW-1185">Reference proteome</keyword>
<gene>
    <name evidence="3" type="ORF">NEE01_03570</name>
</gene>
<dbReference type="RefSeq" id="WP_265267909.1">
    <property type="nucleotide sequence ID" value="NZ_JANFAV010000002.1"/>
</dbReference>
<evidence type="ECO:0000256" key="1">
    <source>
        <dbReference type="ARBA" id="ARBA00010634"/>
    </source>
</evidence>
<keyword evidence="2" id="KW-0732">Signal</keyword>
<name>A0AA42CP10_9SPHN</name>
<comment type="similarity">
    <text evidence="1">Belongs to the MlaA family.</text>
</comment>
<evidence type="ECO:0000313" key="3">
    <source>
        <dbReference type="EMBL" id="MCW6533854.1"/>
    </source>
</evidence>
<dbReference type="Pfam" id="PF04333">
    <property type="entry name" value="MlaA"/>
    <property type="match status" value="1"/>
</dbReference>
<sequence length="231" mass="25218">MTGLGKPPASDPLQGVNLKSFEMVQSVDRAIVGPVSMGYAKHVPRPIRSGVHNVLTLLEEPTVFVNFLLQHRIGKAAGTLARVAVNATLGVGGLIDVAKRRPFNLPHRNNGFADTMGFYGVRQGAYLFLPLVGSTTVRDLAGRIMDLSLLSVAIGGPFKSPYYANTRGVLASLDYRVAMDDDFKRLRDESPNAYKSMREYYFQVRAAEIEQLHGRKPATPAPPAWPATPVK</sequence>